<keyword evidence="10" id="KW-1185">Reference proteome</keyword>
<comment type="caution">
    <text evidence="9">The sequence shown here is derived from an EMBL/GenBank/DDBJ whole genome shotgun (WGS) entry which is preliminary data.</text>
</comment>
<name>A0AAN8YR93_SOLBU</name>
<evidence type="ECO:0000256" key="4">
    <source>
        <dbReference type="ARBA" id="ARBA00022692"/>
    </source>
</evidence>
<accession>A0AAN8YR93</accession>
<organism evidence="9 10">
    <name type="scientific">Solanum bulbocastanum</name>
    <name type="common">Wild potato</name>
    <dbReference type="NCBI Taxonomy" id="147425"/>
    <lineage>
        <taxon>Eukaryota</taxon>
        <taxon>Viridiplantae</taxon>
        <taxon>Streptophyta</taxon>
        <taxon>Embryophyta</taxon>
        <taxon>Tracheophyta</taxon>
        <taxon>Spermatophyta</taxon>
        <taxon>Magnoliopsida</taxon>
        <taxon>eudicotyledons</taxon>
        <taxon>Gunneridae</taxon>
        <taxon>Pentapetalae</taxon>
        <taxon>asterids</taxon>
        <taxon>lamiids</taxon>
        <taxon>Solanales</taxon>
        <taxon>Solanaceae</taxon>
        <taxon>Solanoideae</taxon>
        <taxon>Solaneae</taxon>
        <taxon>Solanum</taxon>
    </lineage>
</organism>
<dbReference type="EMBL" id="JBANQN010000001">
    <property type="protein sequence ID" value="KAK6804779.1"/>
    <property type="molecule type" value="Genomic_DNA"/>
</dbReference>
<dbReference type="GO" id="GO:0005783">
    <property type="term" value="C:endoplasmic reticulum"/>
    <property type="evidence" value="ECO:0007669"/>
    <property type="project" value="TreeGrafter"/>
</dbReference>
<keyword evidence="7" id="KW-0813">Transport</keyword>
<dbReference type="GO" id="GO:0016192">
    <property type="term" value="P:vesicle-mediated transport"/>
    <property type="evidence" value="ECO:0007669"/>
    <property type="project" value="TreeGrafter"/>
</dbReference>
<evidence type="ECO:0000313" key="9">
    <source>
        <dbReference type="EMBL" id="KAK6804779.1"/>
    </source>
</evidence>
<evidence type="ECO:0000256" key="5">
    <source>
        <dbReference type="ARBA" id="ARBA00022989"/>
    </source>
</evidence>
<feature type="transmembrane region" description="Helical" evidence="7">
    <location>
        <begin position="93"/>
        <end position="126"/>
    </location>
</feature>
<dbReference type="AlphaFoldDB" id="A0AAN8YR93"/>
<proteinExistence type="inferred from homology"/>
<evidence type="ECO:0000313" key="10">
    <source>
        <dbReference type="Proteomes" id="UP001371456"/>
    </source>
</evidence>
<evidence type="ECO:0000256" key="7">
    <source>
        <dbReference type="RuleBase" id="RU363107"/>
    </source>
</evidence>
<keyword evidence="5 7" id="KW-1133">Transmembrane helix</keyword>
<dbReference type="InterPro" id="IPR004895">
    <property type="entry name" value="Prenylated_rab_accept_PRA1"/>
</dbReference>
<evidence type="ECO:0000256" key="3">
    <source>
        <dbReference type="ARBA" id="ARBA00006483"/>
    </source>
</evidence>
<dbReference type="Proteomes" id="UP001371456">
    <property type="component" value="Unassembled WGS sequence"/>
</dbReference>
<evidence type="ECO:0000256" key="2">
    <source>
        <dbReference type="ARBA" id="ARBA00004141"/>
    </source>
</evidence>
<reference evidence="9 10" key="1">
    <citation type="submission" date="2024-02" db="EMBL/GenBank/DDBJ databases">
        <title>de novo genome assembly of Solanum bulbocastanum strain 11H21.</title>
        <authorList>
            <person name="Hosaka A.J."/>
        </authorList>
    </citation>
    <scope>NUCLEOTIDE SEQUENCE [LARGE SCALE GENOMIC DNA]</scope>
    <source>
        <tissue evidence="9">Young leaves</tissue>
    </source>
</reference>
<gene>
    <name evidence="9" type="ORF">RDI58_002563</name>
</gene>
<evidence type="ECO:0000256" key="8">
    <source>
        <dbReference type="SAM" id="MobiDB-lite"/>
    </source>
</evidence>
<comment type="similarity">
    <text evidence="3 7">Belongs to the PRA1 family.</text>
</comment>
<comment type="subcellular location">
    <subcellularLocation>
        <location evidence="2 7">Membrane</location>
        <topology evidence="2 7">Multi-pass membrane protein</topology>
    </subcellularLocation>
</comment>
<dbReference type="PANTHER" id="PTHR19317">
    <property type="entry name" value="PRENYLATED RAB ACCEPTOR 1-RELATED"/>
    <property type="match status" value="1"/>
</dbReference>
<feature type="compositionally biased region" description="Polar residues" evidence="8">
    <location>
        <begin position="1"/>
        <end position="11"/>
    </location>
</feature>
<comment type="function">
    <text evidence="1 7">May be involved in both secretory and endocytic intracellular trafficking in the endosomal/prevacuolar compartments.</text>
</comment>
<dbReference type="Pfam" id="PF03208">
    <property type="entry name" value="PRA1"/>
    <property type="match status" value="1"/>
</dbReference>
<protein>
    <recommendedName>
        <fullName evidence="7">PRA1 family protein</fullName>
    </recommendedName>
</protein>
<dbReference type="GO" id="GO:0005794">
    <property type="term" value="C:Golgi apparatus"/>
    <property type="evidence" value="ECO:0007669"/>
    <property type="project" value="TreeGrafter"/>
</dbReference>
<dbReference type="PANTHER" id="PTHR19317:SF16">
    <property type="entry name" value="PRA1 FAMILY PROTEIN E"/>
    <property type="match status" value="1"/>
</dbReference>
<feature type="transmembrane region" description="Helical" evidence="7">
    <location>
        <begin position="146"/>
        <end position="177"/>
    </location>
</feature>
<feature type="compositionally biased region" description="Pro residues" evidence="8">
    <location>
        <begin position="34"/>
        <end position="48"/>
    </location>
</feature>
<evidence type="ECO:0000256" key="6">
    <source>
        <dbReference type="ARBA" id="ARBA00023136"/>
    </source>
</evidence>
<sequence>MAISANLSNYGTLPTSTPPASPQTTPHSARKPPRPPLPRPPQPQPPRPSTVTRSDPATRRSWRVFFDYTIISLPYNYSEAITRVRRNLNYFRVNYAMVILVILFLSLVYHPISMIVFLAISVAWLYYFSEEAIVISGTQLDDRLVLVGLGLVTVVSLALTHVGLNVLVALIIGFFVLGIHGALRGTEDLFLDENEAAEGGLLSVVSEAQIRPSYR</sequence>
<keyword evidence="4 7" id="KW-0812">Transmembrane</keyword>
<evidence type="ECO:0000256" key="1">
    <source>
        <dbReference type="ARBA" id="ARBA00002501"/>
    </source>
</evidence>
<feature type="region of interest" description="Disordered" evidence="8">
    <location>
        <begin position="1"/>
        <end position="56"/>
    </location>
</feature>
<dbReference type="GO" id="GO:0016020">
    <property type="term" value="C:membrane"/>
    <property type="evidence" value="ECO:0007669"/>
    <property type="project" value="UniProtKB-SubCell"/>
</dbReference>
<keyword evidence="6 7" id="KW-0472">Membrane</keyword>